<dbReference type="AlphaFoldDB" id="A0A0U5J7M8"/>
<dbReference type="STRING" id="389348.PNK_0114"/>
<proteinExistence type="predicted"/>
<organism evidence="2 3">
    <name type="scientific">Candidatus Protochlamydia naegleriophila</name>
    <dbReference type="NCBI Taxonomy" id="389348"/>
    <lineage>
        <taxon>Bacteria</taxon>
        <taxon>Pseudomonadati</taxon>
        <taxon>Chlamydiota</taxon>
        <taxon>Chlamydiia</taxon>
        <taxon>Parachlamydiales</taxon>
        <taxon>Parachlamydiaceae</taxon>
        <taxon>Candidatus Protochlamydia</taxon>
    </lineage>
</organism>
<reference evidence="3" key="1">
    <citation type="submission" date="2015-09" db="EMBL/GenBank/DDBJ databases">
        <authorList>
            <person name="Bertelli C."/>
        </authorList>
    </citation>
    <scope>NUCLEOTIDE SEQUENCE [LARGE SCALE GENOMIC DNA]</scope>
    <source>
        <strain evidence="3">KNic</strain>
    </source>
</reference>
<dbReference type="PATRIC" id="fig|389348.3.peg.134"/>
<dbReference type="InParanoid" id="A0A0U5J7M8"/>
<dbReference type="KEGG" id="pnl:PNK_0114"/>
<accession>A0A0U5J7M8</accession>
<keyword evidence="3" id="KW-1185">Reference proteome</keyword>
<sequence length="216" mass="24632">MGTFMKLFFSSLLMALALFSTSNGYAWDDCCCECESSLLSDIRVEARVAYYRPSSKKVKEIYGNGWADYQVELSKGFCDNWRAFVGVSGFSKSGRSLGEHDKTTLRLIPLTFGVKYVYNYAPCVDIYIGGGAAYSWLRIKDHSSYVHEHVKKSRFGGIAQIGAYYYFNECLFADVFIDYLFQKYDFSNSHSYSRYVERHDVNLSGFKVGAGLGYRF</sequence>
<dbReference type="EMBL" id="LN879502">
    <property type="protein sequence ID" value="CUI15752.1"/>
    <property type="molecule type" value="Genomic_DNA"/>
</dbReference>
<dbReference type="Gene3D" id="2.40.160.20">
    <property type="match status" value="1"/>
</dbReference>
<protein>
    <submittedName>
        <fullName evidence="2">Uncharacterized protein</fullName>
    </submittedName>
</protein>
<dbReference type="Proteomes" id="UP000069902">
    <property type="component" value="Chromosome cPNK"/>
</dbReference>
<feature type="signal peptide" evidence="1">
    <location>
        <begin position="1"/>
        <end position="26"/>
    </location>
</feature>
<gene>
    <name evidence="2" type="ORF">PNK_0114</name>
</gene>
<feature type="chain" id="PRO_5006860313" evidence="1">
    <location>
        <begin position="27"/>
        <end position="216"/>
    </location>
</feature>
<keyword evidence="1" id="KW-0732">Signal</keyword>
<evidence type="ECO:0000313" key="2">
    <source>
        <dbReference type="EMBL" id="CUI15752.1"/>
    </source>
</evidence>
<evidence type="ECO:0000256" key="1">
    <source>
        <dbReference type="SAM" id="SignalP"/>
    </source>
</evidence>
<name>A0A0U5J7M8_9BACT</name>
<evidence type="ECO:0000313" key="3">
    <source>
        <dbReference type="Proteomes" id="UP000069902"/>
    </source>
</evidence>
<dbReference type="SUPFAM" id="SSF56925">
    <property type="entry name" value="OMPA-like"/>
    <property type="match status" value="1"/>
</dbReference>
<dbReference type="InterPro" id="IPR011250">
    <property type="entry name" value="OMP/PagP_B-barrel"/>
</dbReference>